<evidence type="ECO:0000256" key="1">
    <source>
        <dbReference type="ARBA" id="ARBA00003389"/>
    </source>
</evidence>
<dbReference type="GeneID" id="90040391"/>
<keyword evidence="7 13" id="KW-0256">Endoplasmic reticulum</keyword>
<evidence type="ECO:0000256" key="7">
    <source>
        <dbReference type="ARBA" id="ARBA00022824"/>
    </source>
</evidence>
<keyword evidence="6 13" id="KW-0732">Signal</keyword>
<evidence type="ECO:0000313" key="15">
    <source>
        <dbReference type="EMBL" id="KAK7207955.1"/>
    </source>
</evidence>
<keyword evidence="10" id="KW-0325">Glycoprotein</keyword>
<organism evidence="15 16">
    <name type="scientific">Myxozyma melibiosi</name>
    <dbReference type="NCBI Taxonomy" id="54550"/>
    <lineage>
        <taxon>Eukaryota</taxon>
        <taxon>Fungi</taxon>
        <taxon>Dikarya</taxon>
        <taxon>Ascomycota</taxon>
        <taxon>Saccharomycotina</taxon>
        <taxon>Lipomycetes</taxon>
        <taxon>Lipomycetales</taxon>
        <taxon>Lipomycetaceae</taxon>
        <taxon>Myxozyma</taxon>
    </lineage>
</organism>
<evidence type="ECO:0000256" key="3">
    <source>
        <dbReference type="ARBA" id="ARBA00021601"/>
    </source>
</evidence>
<feature type="transmembrane region" description="Helical" evidence="13">
    <location>
        <begin position="462"/>
        <end position="478"/>
    </location>
</feature>
<sequence length="585" mass="65794">MANIAYYLRLALVLAVIHAKLIAAFHLNFRATPPTRYEDTFITEDYSNEANYAELSGLRYYSNCYLRDSSTSGADSPSGDLDPIFTKLCELSPPPSCFRDMLSSILPMCGTISTEERVVVSIKLTLCELSAAHVSRPLSCSGDMTASKEQRACMKEMKASPQLWTSFSGNFREIATICLAEKANYEKEEFIRLHQNITAIQAQLLHILKSQMADIYSEAKNVPDALASWHQSIVEVEKRLSSLDEYFSMLAANISNRLSEKTREMDLVLDKELERLTRIDGITADLLSRFEKDYTELHESSRSSLELMKMSREAEQEYVTQVNLDLSGFSEDIGKSHGLLSDLVSNLSNKLNEAAGASLALNEAQLGLGELISTDLAKVGRMSELQSSMLGEMQEAENIFENLSDAILDLQETTKGIIVELSDEAKNASEQMRSNFEQIEETVARFRLAVEEARNDLFGNGFQDRAIIVVATFILVFIGRHNSSFTAGQLVVICGFLLWPTFIFSIIRKISGLGWRYYIVEPTVIFRPDIPRLVPLFAVVITIFVLLLNLIWRTSMHRKTSSRGRRLTEEEVKESLYVEEFSADV</sequence>
<dbReference type="PANTHER" id="PTHR28012">
    <property type="entry name" value="NUCLEAR FUSION PROTEIN KAR5"/>
    <property type="match status" value="1"/>
</dbReference>
<evidence type="ECO:0000256" key="14">
    <source>
        <dbReference type="SAM" id="Coils"/>
    </source>
</evidence>
<evidence type="ECO:0000256" key="5">
    <source>
        <dbReference type="ARBA" id="ARBA00022692"/>
    </source>
</evidence>
<evidence type="ECO:0000256" key="12">
    <source>
        <dbReference type="ARBA" id="ARBA00031468"/>
    </source>
</evidence>
<dbReference type="Proteomes" id="UP001498771">
    <property type="component" value="Unassembled WGS sequence"/>
</dbReference>
<feature type="transmembrane region" description="Helical" evidence="13">
    <location>
        <begin position="530"/>
        <end position="552"/>
    </location>
</feature>
<keyword evidence="11 13" id="KW-0539">Nucleus</keyword>
<evidence type="ECO:0000256" key="10">
    <source>
        <dbReference type="ARBA" id="ARBA00023180"/>
    </source>
</evidence>
<evidence type="ECO:0000313" key="16">
    <source>
        <dbReference type="Proteomes" id="UP001498771"/>
    </source>
</evidence>
<gene>
    <name evidence="15" type="ORF">BZA70DRAFT_30930</name>
</gene>
<feature type="coiled-coil region" evidence="14">
    <location>
        <begin position="393"/>
        <end position="456"/>
    </location>
</feature>
<evidence type="ECO:0000256" key="9">
    <source>
        <dbReference type="ARBA" id="ARBA00023136"/>
    </source>
</evidence>
<keyword evidence="14" id="KW-0175">Coiled coil</keyword>
<evidence type="ECO:0000256" key="6">
    <source>
        <dbReference type="ARBA" id="ARBA00022729"/>
    </source>
</evidence>
<name>A0ABR1FDP5_9ASCO</name>
<evidence type="ECO:0000256" key="13">
    <source>
        <dbReference type="RuleBase" id="RU368082"/>
    </source>
</evidence>
<comment type="function">
    <text evidence="1 13">Required for nuclear membrane fusion during karyogamy.</text>
</comment>
<keyword evidence="8 13" id="KW-1133">Transmembrane helix</keyword>
<keyword evidence="4 13" id="KW-0415">Karyogamy</keyword>
<reference evidence="15 16" key="1">
    <citation type="submission" date="2024-03" db="EMBL/GenBank/DDBJ databases">
        <title>Genome-scale model development and genomic sequencing of the oleaginous clade Lipomyces.</title>
        <authorList>
            <consortium name="Lawrence Berkeley National Laboratory"/>
            <person name="Czajka J.J."/>
            <person name="Han Y."/>
            <person name="Kim J."/>
            <person name="Mondo S.J."/>
            <person name="Hofstad B.A."/>
            <person name="Robles A."/>
            <person name="Haridas S."/>
            <person name="Riley R."/>
            <person name="LaButti K."/>
            <person name="Pangilinan J."/>
            <person name="Andreopoulos W."/>
            <person name="Lipzen A."/>
            <person name="Yan J."/>
            <person name="Wang M."/>
            <person name="Ng V."/>
            <person name="Grigoriev I.V."/>
            <person name="Spatafora J.W."/>
            <person name="Magnuson J.K."/>
            <person name="Baker S.E."/>
            <person name="Pomraning K.R."/>
        </authorList>
    </citation>
    <scope>NUCLEOTIDE SEQUENCE [LARGE SCALE GENOMIC DNA]</scope>
    <source>
        <strain evidence="15 16">Phaff 52-87</strain>
    </source>
</reference>
<evidence type="ECO:0000256" key="8">
    <source>
        <dbReference type="ARBA" id="ARBA00022989"/>
    </source>
</evidence>
<comment type="caution">
    <text evidence="15">The sequence shown here is derived from an EMBL/GenBank/DDBJ whole genome shotgun (WGS) entry which is preliminary data.</text>
</comment>
<dbReference type="Pfam" id="PF04163">
    <property type="entry name" value="Tht1"/>
    <property type="match status" value="1"/>
</dbReference>
<evidence type="ECO:0000256" key="11">
    <source>
        <dbReference type="ARBA" id="ARBA00023242"/>
    </source>
</evidence>
<evidence type="ECO:0000256" key="2">
    <source>
        <dbReference type="ARBA" id="ARBA00010473"/>
    </source>
</evidence>
<keyword evidence="5 13" id="KW-0812">Transmembrane</keyword>
<dbReference type="EMBL" id="JBBJBU010000001">
    <property type="protein sequence ID" value="KAK7207955.1"/>
    <property type="molecule type" value="Genomic_DNA"/>
</dbReference>
<proteinExistence type="inferred from homology"/>
<protein>
    <recommendedName>
        <fullName evidence="3">Nuclear fusion protein KAR5</fullName>
    </recommendedName>
    <alternativeName>
        <fullName evidence="12">Karyogamy protein 5</fullName>
    </alternativeName>
</protein>
<keyword evidence="16" id="KW-1185">Reference proteome</keyword>
<evidence type="ECO:0000256" key="4">
    <source>
        <dbReference type="ARBA" id="ARBA00022459"/>
    </source>
</evidence>
<comment type="subcellular location">
    <subcellularLocation>
        <location evidence="13">Endoplasmic reticulum membrane</location>
    </subcellularLocation>
    <subcellularLocation>
        <location evidence="13">Nucleus membrane</location>
    </subcellularLocation>
</comment>
<dbReference type="InterPro" id="IPR007292">
    <property type="entry name" value="Nuclear_fusion_Kar5"/>
</dbReference>
<comment type="similarity">
    <text evidence="2 13">Belongs to the KAR5 family.</text>
</comment>
<feature type="transmembrane region" description="Helical" evidence="13">
    <location>
        <begin position="490"/>
        <end position="510"/>
    </location>
</feature>
<accession>A0ABR1FDP5</accession>
<dbReference type="RefSeq" id="XP_064770988.1">
    <property type="nucleotide sequence ID" value="XM_064914879.1"/>
</dbReference>
<keyword evidence="9 13" id="KW-0472">Membrane</keyword>
<dbReference type="PANTHER" id="PTHR28012:SF1">
    <property type="entry name" value="NUCLEAR FUSION PROTEIN KAR5"/>
    <property type="match status" value="1"/>
</dbReference>